<accession>A0A0B0PMH8</accession>
<dbReference type="EMBL" id="KN434992">
    <property type="protein sequence ID" value="KHG26077.1"/>
    <property type="molecule type" value="Genomic_DNA"/>
</dbReference>
<proteinExistence type="predicted"/>
<name>A0A0B0PMH8_GOSAR</name>
<gene>
    <name evidence="1" type="ORF">F383_32038</name>
</gene>
<keyword evidence="2" id="KW-1185">Reference proteome</keyword>
<organism evidence="1 2">
    <name type="scientific">Gossypium arboreum</name>
    <name type="common">Tree cotton</name>
    <name type="synonym">Gossypium nanking</name>
    <dbReference type="NCBI Taxonomy" id="29729"/>
    <lineage>
        <taxon>Eukaryota</taxon>
        <taxon>Viridiplantae</taxon>
        <taxon>Streptophyta</taxon>
        <taxon>Embryophyta</taxon>
        <taxon>Tracheophyta</taxon>
        <taxon>Spermatophyta</taxon>
        <taxon>Magnoliopsida</taxon>
        <taxon>eudicotyledons</taxon>
        <taxon>Gunneridae</taxon>
        <taxon>Pentapetalae</taxon>
        <taxon>rosids</taxon>
        <taxon>malvids</taxon>
        <taxon>Malvales</taxon>
        <taxon>Malvaceae</taxon>
        <taxon>Malvoideae</taxon>
        <taxon>Gossypium</taxon>
    </lineage>
</organism>
<evidence type="ECO:0000313" key="1">
    <source>
        <dbReference type="EMBL" id="KHG26077.1"/>
    </source>
</evidence>
<reference evidence="2" key="1">
    <citation type="submission" date="2014-09" db="EMBL/GenBank/DDBJ databases">
        <authorList>
            <person name="Mudge J."/>
            <person name="Ramaraj T."/>
            <person name="Lindquist I.E."/>
            <person name="Bharti A.K."/>
            <person name="Sundararajan A."/>
            <person name="Cameron C.T."/>
            <person name="Woodward J.E."/>
            <person name="May G.D."/>
            <person name="Brubaker C."/>
            <person name="Broadhvest J."/>
            <person name="Wilkins T.A."/>
        </authorList>
    </citation>
    <scope>NUCLEOTIDE SEQUENCE</scope>
    <source>
        <strain evidence="2">cv. AKA8401</strain>
    </source>
</reference>
<protein>
    <submittedName>
        <fullName evidence="1">Uncharacterized protein</fullName>
    </submittedName>
</protein>
<sequence>MPTPRRGLTCNQISMPLSQAGSYTKSNTMPTSQTWSYTITHIRSYVMTYLSYYHSSQYNDIYT</sequence>
<evidence type="ECO:0000313" key="2">
    <source>
        <dbReference type="Proteomes" id="UP000032142"/>
    </source>
</evidence>
<dbReference type="Proteomes" id="UP000032142">
    <property type="component" value="Unassembled WGS sequence"/>
</dbReference>
<dbReference type="AlphaFoldDB" id="A0A0B0PMH8"/>